<dbReference type="PANTHER" id="PTHR36529:SF1">
    <property type="entry name" value="GLYCOSYLTRANSFERASE"/>
    <property type="match status" value="1"/>
</dbReference>
<dbReference type="InterPro" id="IPR029044">
    <property type="entry name" value="Nucleotide-diphossugar_trans"/>
</dbReference>
<dbReference type="EMBL" id="JADKYU010000865">
    <property type="protein sequence ID" value="MBF4985837.1"/>
    <property type="molecule type" value="Genomic_DNA"/>
</dbReference>
<dbReference type="Proteomes" id="UP001194729">
    <property type="component" value="Unassembled WGS sequence"/>
</dbReference>
<dbReference type="InterPro" id="IPR018641">
    <property type="entry name" value="Trfase_1_rSAM/seldom-assoc"/>
</dbReference>
<accession>A0ABS0A8Y1</accession>
<sequence>MLNMDFKHSQTAILLFAQSARVDSVSKSLVNTSVMDVLNNHVLKTVYNSGLDYYHFTEKEQRGDTFGSRFKNSIKDVFELGYESVICIGNDTPLLSTDLIHKAAFSLDNGNSVIGKSLDGGLYLIGMNRGQFKAVAFEKLPWQSDQLGIYFKQYLEEFKGKITILKTLQDIDSTADLFQFLSGQDARHLIIALLLNTLSRKRNHYKQSTFYNRQVFLFQPANKGSPDLIAA</sequence>
<dbReference type="Gene3D" id="3.90.550.10">
    <property type="entry name" value="Spore Coat Polysaccharide Biosynthesis Protein SpsA, Chain A"/>
    <property type="match status" value="1"/>
</dbReference>
<evidence type="ECO:0000313" key="2">
    <source>
        <dbReference type="Proteomes" id="UP001194729"/>
    </source>
</evidence>
<name>A0ABS0A8Y1_9FLAO</name>
<dbReference type="SUPFAM" id="SSF53448">
    <property type="entry name" value="Nucleotide-diphospho-sugar transferases"/>
    <property type="match status" value="1"/>
</dbReference>
<dbReference type="Pfam" id="PF09837">
    <property type="entry name" value="DUF2064"/>
    <property type="match status" value="1"/>
</dbReference>
<dbReference type="PANTHER" id="PTHR36529">
    <property type="entry name" value="SLL1095 PROTEIN"/>
    <property type="match status" value="1"/>
</dbReference>
<comment type="caution">
    <text evidence="1">The sequence shown here is derived from an EMBL/GenBank/DDBJ whole genome shotgun (WGS) entry which is preliminary data.</text>
</comment>
<evidence type="ECO:0000313" key="1">
    <source>
        <dbReference type="EMBL" id="MBF4985837.1"/>
    </source>
</evidence>
<gene>
    <name evidence="1" type="ORF">FNJ87_16395</name>
</gene>
<reference evidence="1 2" key="1">
    <citation type="submission" date="2020-11" db="EMBL/GenBank/DDBJ databases">
        <title>P. mediterranea TC4 genome.</title>
        <authorList>
            <person name="Molmeret M."/>
        </authorList>
    </citation>
    <scope>NUCLEOTIDE SEQUENCE [LARGE SCALE GENOMIC DNA]</scope>
    <source>
        <strain evidence="1 2">TC4</strain>
    </source>
</reference>
<organism evidence="1 2">
    <name type="scientific">Nonlabens mediterrranea</name>
    <dbReference type="NCBI Taxonomy" id="1419947"/>
    <lineage>
        <taxon>Bacteria</taxon>
        <taxon>Pseudomonadati</taxon>
        <taxon>Bacteroidota</taxon>
        <taxon>Flavobacteriia</taxon>
        <taxon>Flavobacteriales</taxon>
        <taxon>Flavobacteriaceae</taxon>
        <taxon>Nonlabens</taxon>
    </lineage>
</organism>
<protein>
    <submittedName>
        <fullName evidence="1">DUF2064 domain-containing protein</fullName>
    </submittedName>
</protein>
<keyword evidence="2" id="KW-1185">Reference proteome</keyword>
<proteinExistence type="predicted"/>